<dbReference type="AlphaFoldDB" id="A0A7W9CY96"/>
<evidence type="ECO:0000313" key="2">
    <source>
        <dbReference type="Proteomes" id="UP000528824"/>
    </source>
</evidence>
<evidence type="ECO:0000313" key="1">
    <source>
        <dbReference type="EMBL" id="MBB5564372.1"/>
    </source>
</evidence>
<dbReference type="Proteomes" id="UP000528824">
    <property type="component" value="Unassembled WGS sequence"/>
</dbReference>
<comment type="caution">
    <text evidence="1">The sequence shown here is derived from an EMBL/GenBank/DDBJ whole genome shotgun (WGS) entry which is preliminary data.</text>
</comment>
<gene>
    <name evidence="1" type="ORF">GGI59_006080</name>
</gene>
<reference evidence="1 2" key="1">
    <citation type="submission" date="2020-08" db="EMBL/GenBank/DDBJ databases">
        <title>Genomic Encyclopedia of Type Strains, Phase IV (KMG-V): Genome sequencing to study the core and pangenomes of soil and plant-associated prokaryotes.</title>
        <authorList>
            <person name="Whitman W."/>
        </authorList>
    </citation>
    <scope>NUCLEOTIDE SEQUENCE [LARGE SCALE GENOMIC DNA]</scope>
    <source>
        <strain evidence="1 2">SEMIA 4034</strain>
    </source>
</reference>
<keyword evidence="2" id="KW-1185">Reference proteome</keyword>
<dbReference type="EMBL" id="JACHBC010000020">
    <property type="protein sequence ID" value="MBB5564372.1"/>
    <property type="molecule type" value="Genomic_DNA"/>
</dbReference>
<organism evidence="1 2">
    <name type="scientific">Rhizobium lentis</name>
    <dbReference type="NCBI Taxonomy" id="1138194"/>
    <lineage>
        <taxon>Bacteria</taxon>
        <taxon>Pseudomonadati</taxon>
        <taxon>Pseudomonadota</taxon>
        <taxon>Alphaproteobacteria</taxon>
        <taxon>Hyphomicrobiales</taxon>
        <taxon>Rhizobiaceae</taxon>
        <taxon>Rhizobium/Agrobacterium group</taxon>
        <taxon>Rhizobium</taxon>
    </lineage>
</organism>
<accession>A0A7W9CY96</accession>
<dbReference type="RefSeq" id="WP_183919920.1">
    <property type="nucleotide sequence ID" value="NZ_JACHBB010000020.1"/>
</dbReference>
<evidence type="ECO:0008006" key="3">
    <source>
        <dbReference type="Google" id="ProtNLM"/>
    </source>
</evidence>
<proteinExistence type="predicted"/>
<name>A0A7W9CY96_9HYPH</name>
<sequence length="241" mass="26007">MSLNQKQRGHVLGILDLEPGFVPDAPSPVGSLHHPATFEFPTIRETVPGAWAEVVVRGDPALEAPFIAAAQRLAERGASAIAADCGFSIRHQAAVAAAVEIPAAVSALMLVPMILRQLPAEAKLAVLTFDATHCGKELLGLSDPSEEARVVIGGLEHSQTWINEMKRPPDPTDAVILEQDVCACIEKLRLIHPEIRAILLECTMFPRIAQPVRRFTGLPVYDVTTLCRMVMESVTPGDESD</sequence>
<protein>
    <recommendedName>
        <fullName evidence="3">Aspartate/glutamate racemase family protein</fullName>
    </recommendedName>
</protein>